<accession>A0A9W7LDC2</accession>
<dbReference type="OrthoDB" id="202802at2759"/>
<feature type="compositionally biased region" description="Basic and acidic residues" evidence="2">
    <location>
        <begin position="8"/>
        <end position="18"/>
    </location>
</feature>
<keyword evidence="1" id="KW-0175">Coiled coil</keyword>
<sequence length="381" mass="44284">MPRSRRMTRGERQKKEEMETLALAEEELSARLSEETAKRDRILADNAEKTRHLKSVRQQLARLVRDQNNELKHTEAVTRGMEERGGGRVQELGREEREARVYLEGYPVHLDENTMLREGVNKLRQELSDMEAEGMEEVKRVRREVFEMKMKVELEFRRTKKSLEEEYNAAAHAKMSEESDRAVEECRNLSGKLNEERDRVMDRMKSQREMEVALFEARIGHGITESGSKLQGEEVELLERLVGEQEIVVGRGQREISRLHGEAKGLQKKARELDQSLKKMEGRKKEERRARAEMEGWRNRVAEKVEEVEEWIRGGCQVNEWEGEMEEMGSGNVDMLAAAGTGDLEMEEDDEGVEEGEEEEDLEFIWKTSLQEERGVDAVIY</sequence>
<keyword evidence="4" id="KW-1185">Reference proteome</keyword>
<evidence type="ECO:0000313" key="4">
    <source>
        <dbReference type="Proteomes" id="UP001165065"/>
    </source>
</evidence>
<name>A0A9W7LDC2_9STRA</name>
<evidence type="ECO:0000256" key="2">
    <source>
        <dbReference type="SAM" id="MobiDB-lite"/>
    </source>
</evidence>
<organism evidence="3 4">
    <name type="scientific">Triparma columacea</name>
    <dbReference type="NCBI Taxonomy" id="722753"/>
    <lineage>
        <taxon>Eukaryota</taxon>
        <taxon>Sar</taxon>
        <taxon>Stramenopiles</taxon>
        <taxon>Ochrophyta</taxon>
        <taxon>Bolidophyceae</taxon>
        <taxon>Parmales</taxon>
        <taxon>Triparmaceae</taxon>
        <taxon>Triparma</taxon>
    </lineage>
</organism>
<dbReference type="Proteomes" id="UP001165065">
    <property type="component" value="Unassembled WGS sequence"/>
</dbReference>
<comment type="caution">
    <text evidence="3">The sequence shown here is derived from an EMBL/GenBank/DDBJ whole genome shotgun (WGS) entry which is preliminary data.</text>
</comment>
<protein>
    <submittedName>
        <fullName evidence="3">Uncharacterized protein</fullName>
    </submittedName>
</protein>
<dbReference type="EMBL" id="BRYA01000250">
    <property type="protein sequence ID" value="GMI45507.1"/>
    <property type="molecule type" value="Genomic_DNA"/>
</dbReference>
<feature type="coiled-coil region" evidence="1">
    <location>
        <begin position="113"/>
        <end position="140"/>
    </location>
</feature>
<feature type="compositionally biased region" description="Basic and acidic residues" evidence="2">
    <location>
        <begin position="31"/>
        <end position="50"/>
    </location>
</feature>
<gene>
    <name evidence="3" type="ORF">TrCOL_g3022</name>
</gene>
<dbReference type="AlphaFoldDB" id="A0A9W7LDC2"/>
<reference evidence="4" key="1">
    <citation type="journal article" date="2023" name="Commun. Biol.">
        <title>Genome analysis of Parmales, the sister group of diatoms, reveals the evolutionary specialization of diatoms from phago-mixotrophs to photoautotrophs.</title>
        <authorList>
            <person name="Ban H."/>
            <person name="Sato S."/>
            <person name="Yoshikawa S."/>
            <person name="Yamada K."/>
            <person name="Nakamura Y."/>
            <person name="Ichinomiya M."/>
            <person name="Sato N."/>
            <person name="Blanc-Mathieu R."/>
            <person name="Endo H."/>
            <person name="Kuwata A."/>
            <person name="Ogata H."/>
        </authorList>
    </citation>
    <scope>NUCLEOTIDE SEQUENCE [LARGE SCALE GENOMIC DNA]</scope>
</reference>
<evidence type="ECO:0000313" key="3">
    <source>
        <dbReference type="EMBL" id="GMI45507.1"/>
    </source>
</evidence>
<evidence type="ECO:0000256" key="1">
    <source>
        <dbReference type="SAM" id="Coils"/>
    </source>
</evidence>
<feature type="region of interest" description="Disordered" evidence="2">
    <location>
        <begin position="31"/>
        <end position="51"/>
    </location>
</feature>
<proteinExistence type="predicted"/>
<feature type="coiled-coil region" evidence="1">
    <location>
        <begin position="256"/>
        <end position="290"/>
    </location>
</feature>
<feature type="region of interest" description="Disordered" evidence="2">
    <location>
        <begin position="1"/>
        <end position="20"/>
    </location>
</feature>